<proteinExistence type="inferred from homology"/>
<dbReference type="Gene3D" id="2.30.30.90">
    <property type="match status" value="1"/>
</dbReference>
<dbReference type="Gene3D" id="1.10.60.10">
    <property type="entry name" value="Iron dependent repressor, metal binding and dimerisation domain"/>
    <property type="match status" value="1"/>
</dbReference>
<dbReference type="EMBL" id="CP003557">
    <property type="protein sequence ID" value="AFN75079.1"/>
    <property type="molecule type" value="Genomic_DNA"/>
</dbReference>
<dbReference type="SMART" id="SM00529">
    <property type="entry name" value="HTH_DTXR"/>
    <property type="match status" value="1"/>
</dbReference>
<dbReference type="Pfam" id="PF02742">
    <property type="entry name" value="Fe_dep_repr_C"/>
    <property type="match status" value="1"/>
</dbReference>
<dbReference type="Gene3D" id="1.10.10.10">
    <property type="entry name" value="Winged helix-like DNA-binding domain superfamily/Winged helix DNA-binding domain"/>
    <property type="match status" value="1"/>
</dbReference>
<dbReference type="GO" id="GO:0046983">
    <property type="term" value="F:protein dimerization activity"/>
    <property type="evidence" value="ECO:0007669"/>
    <property type="project" value="InterPro"/>
</dbReference>
<keyword evidence="5" id="KW-0804">Transcription</keyword>
<evidence type="ECO:0000313" key="8">
    <source>
        <dbReference type="EMBL" id="AFN75079.1"/>
    </source>
</evidence>
<evidence type="ECO:0000256" key="5">
    <source>
        <dbReference type="ARBA" id="ARBA00023163"/>
    </source>
</evidence>
<keyword evidence="9" id="KW-1185">Reference proteome</keyword>
<dbReference type="InterPro" id="IPR007167">
    <property type="entry name" value="Fe-transptr_FeoA-like"/>
</dbReference>
<dbReference type="InterPro" id="IPR036421">
    <property type="entry name" value="Fe_dep_repressor_sf"/>
</dbReference>
<feature type="domain" description="HTH dtxR-type" evidence="7">
    <location>
        <begin position="1"/>
        <end position="63"/>
    </location>
</feature>
<evidence type="ECO:0000256" key="4">
    <source>
        <dbReference type="ARBA" id="ARBA00023125"/>
    </source>
</evidence>
<dbReference type="AlphaFoldDB" id="I6ZSR5"/>
<evidence type="ECO:0000256" key="3">
    <source>
        <dbReference type="ARBA" id="ARBA00023015"/>
    </source>
</evidence>
<dbReference type="SUPFAM" id="SSF46785">
    <property type="entry name" value="Winged helix' DNA-binding domain"/>
    <property type="match status" value="1"/>
</dbReference>
<dbReference type="Pfam" id="PF04023">
    <property type="entry name" value="FeoA"/>
    <property type="match status" value="1"/>
</dbReference>
<comment type="similarity">
    <text evidence="1">Belongs to the DtxR/MntR family.</text>
</comment>
<dbReference type="InterPro" id="IPR022687">
    <property type="entry name" value="HTH_DTXR"/>
</dbReference>
<evidence type="ECO:0000256" key="2">
    <source>
        <dbReference type="ARBA" id="ARBA00022386"/>
    </source>
</evidence>
<keyword evidence="3" id="KW-0805">Transcription regulation</keyword>
<dbReference type="InterPro" id="IPR050536">
    <property type="entry name" value="DtxR_MntR_Metal-Reg"/>
</dbReference>
<dbReference type="GO" id="GO:0046914">
    <property type="term" value="F:transition metal ion binding"/>
    <property type="evidence" value="ECO:0007669"/>
    <property type="project" value="InterPro"/>
</dbReference>
<dbReference type="Proteomes" id="UP000009011">
    <property type="component" value="Chromosome"/>
</dbReference>
<dbReference type="GO" id="GO:0003677">
    <property type="term" value="F:DNA binding"/>
    <property type="evidence" value="ECO:0007669"/>
    <property type="project" value="UniProtKB-KW"/>
</dbReference>
<dbReference type="PROSITE" id="PS50944">
    <property type="entry name" value="HTH_DTXR"/>
    <property type="match status" value="1"/>
</dbReference>
<gene>
    <name evidence="8" type="ordered locus">MROS_1846</name>
</gene>
<accession>I6ZSR5</accession>
<dbReference type="InterPro" id="IPR036390">
    <property type="entry name" value="WH_DNA-bd_sf"/>
</dbReference>
<evidence type="ECO:0000313" key="9">
    <source>
        <dbReference type="Proteomes" id="UP000009011"/>
    </source>
</evidence>
<dbReference type="InterPro" id="IPR022689">
    <property type="entry name" value="Iron_dep_repressor"/>
</dbReference>
<dbReference type="OrthoDB" id="9791355at2"/>
<evidence type="ECO:0000259" key="7">
    <source>
        <dbReference type="PROSITE" id="PS50944"/>
    </source>
</evidence>
<comment type="function">
    <text evidence="6">In the presence of manganese, represses expression of mntH and mntS. Up-regulates expression of mntP.</text>
</comment>
<protein>
    <recommendedName>
        <fullName evidence="2">Transcriptional regulator MntR</fullName>
    </recommendedName>
</protein>
<sequence length="223" mass="25762">MTTISKENYLKLIYNFHARGIAAATSQMAKELNVSNSAISDMAKKLSKEGLIEYEKYKGMKLTRRGELEALKVLRKHRLWEMFLQKALEIPWSKLHDEAERLEHHTSEYLIDKIDSYLGFPRFDPHGHPIPKKDGTIEGADMLIPMLECINGKKYKLKQVDDKDGGLIKYLSDIDLILDTEFEFVDRIQYDNSIKIRYGEKEIILSEKVASNLLVKELTEKGV</sequence>
<dbReference type="InterPro" id="IPR036388">
    <property type="entry name" value="WH-like_DNA-bd_sf"/>
</dbReference>
<dbReference type="InterPro" id="IPR001367">
    <property type="entry name" value="Fe_dep_repressor"/>
</dbReference>
<organism evidence="8 9">
    <name type="scientific">Melioribacter roseus (strain DSM 23840 / JCM 17771 / VKM B-2668 / P3M-2)</name>
    <dbReference type="NCBI Taxonomy" id="1191523"/>
    <lineage>
        <taxon>Bacteria</taxon>
        <taxon>Pseudomonadati</taxon>
        <taxon>Ignavibacteriota</taxon>
        <taxon>Ignavibacteria</taxon>
        <taxon>Ignavibacteriales</taxon>
        <taxon>Melioribacteraceae</taxon>
        <taxon>Melioribacter</taxon>
    </lineage>
</organism>
<reference evidence="8 9" key="1">
    <citation type="journal article" date="2013" name="PLoS ONE">
        <title>Genomic analysis of Melioribacter roseus, facultatively anaerobic organotrophic bacterium representing a novel deep lineage within Bacteriodetes/Chlorobi group.</title>
        <authorList>
            <person name="Kadnikov V.V."/>
            <person name="Mardanov A.V."/>
            <person name="Podosokorskaya O.A."/>
            <person name="Gavrilov S.N."/>
            <person name="Kublanov I.V."/>
            <person name="Beletsky A.V."/>
            <person name="Bonch-Osmolovskaya E.A."/>
            <person name="Ravin N.V."/>
        </authorList>
    </citation>
    <scope>NUCLEOTIDE SEQUENCE [LARGE SCALE GENOMIC DNA]</scope>
    <source>
        <strain evidence="9">JCM 17771 / P3M-2</strain>
    </source>
</reference>
<dbReference type="PANTHER" id="PTHR33238:SF7">
    <property type="entry name" value="IRON-DEPENDENT TRANSCRIPTIONAL REGULATOR"/>
    <property type="match status" value="1"/>
</dbReference>
<evidence type="ECO:0000256" key="6">
    <source>
        <dbReference type="ARBA" id="ARBA00025185"/>
    </source>
</evidence>
<name>I6ZSR5_MELRP</name>
<dbReference type="STRING" id="1191523.MROS_1846"/>
<dbReference type="HOGENOM" id="CLU_069532_0_2_10"/>
<dbReference type="SUPFAM" id="SSF47979">
    <property type="entry name" value="Iron-dependent repressor protein, dimerization domain"/>
    <property type="match status" value="1"/>
</dbReference>
<dbReference type="RefSeq" id="WP_014856511.1">
    <property type="nucleotide sequence ID" value="NC_018178.1"/>
</dbReference>
<dbReference type="eggNOG" id="COG1321">
    <property type="taxonomic scope" value="Bacteria"/>
</dbReference>
<dbReference type="Pfam" id="PF01325">
    <property type="entry name" value="Fe_dep_repress"/>
    <property type="match status" value="1"/>
</dbReference>
<dbReference type="InterPro" id="IPR038157">
    <property type="entry name" value="FeoA_core_dom"/>
</dbReference>
<dbReference type="PATRIC" id="fig|1191523.3.peg.1957"/>
<dbReference type="GO" id="GO:0003700">
    <property type="term" value="F:DNA-binding transcription factor activity"/>
    <property type="evidence" value="ECO:0007669"/>
    <property type="project" value="InterPro"/>
</dbReference>
<dbReference type="KEGG" id="mro:MROS_1846"/>
<dbReference type="PANTHER" id="PTHR33238">
    <property type="entry name" value="IRON (METAL) DEPENDENT REPRESSOR, DTXR FAMILY"/>
    <property type="match status" value="1"/>
</dbReference>
<evidence type="ECO:0000256" key="1">
    <source>
        <dbReference type="ARBA" id="ARBA00007871"/>
    </source>
</evidence>
<keyword evidence="4" id="KW-0238">DNA-binding</keyword>